<dbReference type="GeneID" id="94840092"/>
<protein>
    <submittedName>
        <fullName evidence="2">Uncharacterized protein</fullName>
    </submittedName>
</protein>
<dbReference type="Proteomes" id="UP000179807">
    <property type="component" value="Unassembled WGS sequence"/>
</dbReference>
<proteinExistence type="predicted"/>
<feature type="region of interest" description="Disordered" evidence="1">
    <location>
        <begin position="77"/>
        <end position="180"/>
    </location>
</feature>
<sequence>MKGTIPSVHIVKPNIKKGKVIFTSEPAPATVHRPHVKQATLLQPMPPLSNSHSDDYNCAKFSLAPGQNALNLLELMEPGDMEPTPPTPPTPTPTTLTPTSISKSLQITKDVPIVSLHQMNKRQERMNYQQQKEHDQLQQMNDQQQQQQQQQQMNDQQQQQMNDQQQQPVNQQPVNQQQMRVRNSVKLLKRVKSCPTLVNYYRKDPHSIEMGEFLLNNRMLEEYKKNIRLLPVSIITKFLLYLREHLKMAIYRNDTDSAVKFKKLSLKIQQILDQTMRGQHLQKQKERERKNPSDNSIKETTVPPLKGLPSSFDSEEEILEKFLFNGEELVKRLDPHCSPEENRCFLIEYMEYFIKEYIRNTEIFRQIIYQKRDSNLNNIRHLYIHRGFLLHNADANDPLLRLGDTSALDEMLFNALLGTPFPTTSRNIPRYLDKKMRNRLDDQYFDFHEERRRTIGFTDYQVRQFCYIRYYQTFVLFRRWQRIISNFEKENGLKPIKLEFNYNVQIPDDLEKGVYPTAYGMRIIKHPSVCSPIIPEFQVMEDVDNRHKTEDREFDKPPCTDHRVLIWHHKTTLKPGDDAPYWSPRPRCSERCAPEPLDNHQKYLIFSDDEECSNIDFDIDPRILSQQFMEREFELEQEKNGI</sequence>
<accession>A0A1J4K176</accession>
<feature type="region of interest" description="Disordered" evidence="1">
    <location>
        <begin position="277"/>
        <end position="302"/>
    </location>
</feature>
<dbReference type="VEuPathDB" id="TrichDB:TRFO_27191"/>
<evidence type="ECO:0000313" key="3">
    <source>
        <dbReference type="Proteomes" id="UP000179807"/>
    </source>
</evidence>
<feature type="compositionally biased region" description="Pro residues" evidence="1">
    <location>
        <begin position="83"/>
        <end position="92"/>
    </location>
</feature>
<feature type="compositionally biased region" description="Basic and acidic residues" evidence="1">
    <location>
        <begin position="121"/>
        <end position="136"/>
    </location>
</feature>
<gene>
    <name evidence="2" type="ORF">TRFO_27191</name>
</gene>
<dbReference type="AlphaFoldDB" id="A0A1J4K176"/>
<evidence type="ECO:0000256" key="1">
    <source>
        <dbReference type="SAM" id="MobiDB-lite"/>
    </source>
</evidence>
<evidence type="ECO:0000313" key="2">
    <source>
        <dbReference type="EMBL" id="OHT05177.1"/>
    </source>
</evidence>
<comment type="caution">
    <text evidence="2">The sequence shown here is derived from an EMBL/GenBank/DDBJ whole genome shotgun (WGS) entry which is preliminary data.</text>
</comment>
<name>A0A1J4K176_9EUKA</name>
<feature type="compositionally biased region" description="Low complexity" evidence="1">
    <location>
        <begin position="137"/>
        <end position="179"/>
    </location>
</feature>
<reference evidence="2" key="1">
    <citation type="submission" date="2016-10" db="EMBL/GenBank/DDBJ databases">
        <authorList>
            <person name="Benchimol M."/>
            <person name="Almeida L.G."/>
            <person name="Vasconcelos A.T."/>
            <person name="Perreira-Neves A."/>
            <person name="Rosa I.A."/>
            <person name="Tasca T."/>
            <person name="Bogo M.R."/>
            <person name="de Souza W."/>
        </authorList>
    </citation>
    <scope>NUCLEOTIDE SEQUENCE [LARGE SCALE GENOMIC DNA]</scope>
    <source>
        <strain evidence="2">K</strain>
    </source>
</reference>
<dbReference type="EMBL" id="MLAK01000767">
    <property type="protein sequence ID" value="OHT05177.1"/>
    <property type="molecule type" value="Genomic_DNA"/>
</dbReference>
<dbReference type="RefSeq" id="XP_068358313.1">
    <property type="nucleotide sequence ID" value="XM_068505388.1"/>
</dbReference>
<keyword evidence="3" id="KW-1185">Reference proteome</keyword>
<organism evidence="2 3">
    <name type="scientific">Tritrichomonas foetus</name>
    <dbReference type="NCBI Taxonomy" id="1144522"/>
    <lineage>
        <taxon>Eukaryota</taxon>
        <taxon>Metamonada</taxon>
        <taxon>Parabasalia</taxon>
        <taxon>Tritrichomonadida</taxon>
        <taxon>Tritrichomonadidae</taxon>
        <taxon>Tritrichomonas</taxon>
    </lineage>
</organism>
<feature type="compositionally biased region" description="Basic and acidic residues" evidence="1">
    <location>
        <begin position="283"/>
        <end position="292"/>
    </location>
</feature>